<keyword evidence="4" id="KW-0106">Calcium</keyword>
<evidence type="ECO:0000259" key="5">
    <source>
        <dbReference type="Pfam" id="PF00884"/>
    </source>
</evidence>
<dbReference type="PANTHER" id="PTHR42693">
    <property type="entry name" value="ARYLSULFATASE FAMILY MEMBER"/>
    <property type="match status" value="1"/>
</dbReference>
<dbReference type="GO" id="GO:0046872">
    <property type="term" value="F:metal ion binding"/>
    <property type="evidence" value="ECO:0007669"/>
    <property type="project" value="UniProtKB-KW"/>
</dbReference>
<dbReference type="InterPro" id="IPR000917">
    <property type="entry name" value="Sulfatase_N"/>
</dbReference>
<dbReference type="EMBL" id="UINC01047109">
    <property type="protein sequence ID" value="SVB55967.1"/>
    <property type="molecule type" value="Genomic_DNA"/>
</dbReference>
<evidence type="ECO:0000256" key="1">
    <source>
        <dbReference type="ARBA" id="ARBA00008779"/>
    </source>
</evidence>
<comment type="similarity">
    <text evidence="1">Belongs to the sulfatase family.</text>
</comment>
<dbReference type="GO" id="GO:0004065">
    <property type="term" value="F:arylsulfatase activity"/>
    <property type="evidence" value="ECO:0007669"/>
    <property type="project" value="TreeGrafter"/>
</dbReference>
<feature type="domain" description="Sulfatase N-terminal" evidence="5">
    <location>
        <begin position="37"/>
        <end position="350"/>
    </location>
</feature>
<keyword evidence="3" id="KW-0378">Hydrolase</keyword>
<dbReference type="PANTHER" id="PTHR42693:SF53">
    <property type="entry name" value="ENDO-4-O-SULFATASE"/>
    <property type="match status" value="1"/>
</dbReference>
<dbReference type="AlphaFoldDB" id="A0A382F1K9"/>
<dbReference type="Pfam" id="PF00884">
    <property type="entry name" value="Sulfatase"/>
    <property type="match status" value="1"/>
</dbReference>
<dbReference type="InterPro" id="IPR050738">
    <property type="entry name" value="Sulfatase"/>
</dbReference>
<evidence type="ECO:0000256" key="2">
    <source>
        <dbReference type="ARBA" id="ARBA00022723"/>
    </source>
</evidence>
<name>A0A382F1K9_9ZZZZ</name>
<dbReference type="Gene3D" id="3.30.1120.10">
    <property type="match status" value="1"/>
</dbReference>
<protein>
    <recommendedName>
        <fullName evidence="5">Sulfatase N-terminal domain-containing protein</fullName>
    </recommendedName>
</protein>
<evidence type="ECO:0000313" key="6">
    <source>
        <dbReference type="EMBL" id="SVB55967.1"/>
    </source>
</evidence>
<organism evidence="6">
    <name type="scientific">marine metagenome</name>
    <dbReference type="NCBI Taxonomy" id="408172"/>
    <lineage>
        <taxon>unclassified sequences</taxon>
        <taxon>metagenomes</taxon>
        <taxon>ecological metagenomes</taxon>
    </lineage>
</organism>
<keyword evidence="2" id="KW-0479">Metal-binding</keyword>
<accession>A0A382F1K9</accession>
<proteinExistence type="inferred from homology"/>
<feature type="non-terminal residue" evidence="6">
    <location>
        <position position="437"/>
    </location>
</feature>
<evidence type="ECO:0000256" key="4">
    <source>
        <dbReference type="ARBA" id="ARBA00022837"/>
    </source>
</evidence>
<dbReference type="PROSITE" id="PS00523">
    <property type="entry name" value="SULFATASE_1"/>
    <property type="match status" value="1"/>
</dbReference>
<reference evidence="6" key="1">
    <citation type="submission" date="2018-05" db="EMBL/GenBank/DDBJ databases">
        <authorList>
            <person name="Lanie J.A."/>
            <person name="Ng W.-L."/>
            <person name="Kazmierczak K.M."/>
            <person name="Andrzejewski T.M."/>
            <person name="Davidsen T.M."/>
            <person name="Wayne K.J."/>
            <person name="Tettelin H."/>
            <person name="Glass J.I."/>
            <person name="Rusch D."/>
            <person name="Podicherti R."/>
            <person name="Tsui H.-C.T."/>
            <person name="Winkler M.E."/>
        </authorList>
    </citation>
    <scope>NUCLEOTIDE SEQUENCE</scope>
</reference>
<sequence length="437" mass="47839">MKNNLKKTALAALPAVLAATLLQTAAAAAESQKAARPNIILIMADDLGYGDISCYGSAKIKTPHIDALAKSGMKFTDFHSNGPVCSPTRAALLTGRYQQRSGIEAVFPTTGPGRQTGLALEQKTFAEVLKKHGYATALFGKWHLGHNVEFSPVRQGFDEFRGFTGGNVDYHSHIDGAGFHDWWKNLEKVPEEGYATDLITAHGVDFIERRKDGPFCLYLAHFAPHSPYQGRKDPALRLPGGKRGKSLGRAGNIRAYREMVEAMDAGIGRIVETVKKLGLERKTFIFFCSDNGPGKKGSKGALSGFKGSLLEGGHRVPAVACWPGRISPGTTTEQTVMGMDLFPTVASIAGAKLPDGLKLDGVDLLAVMTEDKKLLQRTLFWRFEDEKAVRKGPWKLLVRENKTTLYNLDEDLGEKNDLARTNPTMLKRLNDELAVWE</sequence>
<dbReference type="InterPro" id="IPR017850">
    <property type="entry name" value="Alkaline_phosphatase_core_sf"/>
</dbReference>
<dbReference type="Gene3D" id="3.40.720.10">
    <property type="entry name" value="Alkaline Phosphatase, subunit A"/>
    <property type="match status" value="1"/>
</dbReference>
<dbReference type="InterPro" id="IPR024607">
    <property type="entry name" value="Sulfatase_CS"/>
</dbReference>
<dbReference type="SUPFAM" id="SSF53649">
    <property type="entry name" value="Alkaline phosphatase-like"/>
    <property type="match status" value="1"/>
</dbReference>
<gene>
    <name evidence="6" type="ORF">METZ01_LOCUS208821</name>
</gene>
<evidence type="ECO:0000256" key="3">
    <source>
        <dbReference type="ARBA" id="ARBA00022801"/>
    </source>
</evidence>